<dbReference type="EnsemblPlants" id="TuG1812G0300003433.01.T01">
    <property type="protein sequence ID" value="TuG1812G0300003433.01.T01.cds372887"/>
    <property type="gene ID" value="TuG1812G0300003433.01"/>
</dbReference>
<reference evidence="2" key="2">
    <citation type="submission" date="2018-03" db="EMBL/GenBank/DDBJ databases">
        <title>The Triticum urartu genome reveals the dynamic nature of wheat genome evolution.</title>
        <authorList>
            <person name="Ling H."/>
            <person name="Ma B."/>
            <person name="Shi X."/>
            <person name="Liu H."/>
            <person name="Dong L."/>
            <person name="Sun H."/>
            <person name="Cao Y."/>
            <person name="Gao Q."/>
            <person name="Zheng S."/>
            <person name="Li Y."/>
            <person name="Yu Y."/>
            <person name="Du H."/>
            <person name="Qi M."/>
            <person name="Li Y."/>
            <person name="Yu H."/>
            <person name="Cui Y."/>
            <person name="Wang N."/>
            <person name="Chen C."/>
            <person name="Wu H."/>
            <person name="Zhao Y."/>
            <person name="Zhang J."/>
            <person name="Li Y."/>
            <person name="Zhou W."/>
            <person name="Zhang B."/>
            <person name="Hu W."/>
            <person name="Eijk M."/>
            <person name="Tang J."/>
            <person name="Witsenboer H."/>
            <person name="Zhao S."/>
            <person name="Li Z."/>
            <person name="Zhang A."/>
            <person name="Wang D."/>
            <person name="Liang C."/>
        </authorList>
    </citation>
    <scope>NUCLEOTIDE SEQUENCE [LARGE SCALE GENOMIC DNA]</scope>
    <source>
        <strain evidence="2">cv. G1812</strain>
    </source>
</reference>
<name>A0A8R7TY09_TRIUA</name>
<evidence type="ECO:0000259" key="1">
    <source>
        <dbReference type="Pfam" id="PF13456"/>
    </source>
</evidence>
<feature type="domain" description="RNase H type-1" evidence="1">
    <location>
        <begin position="13"/>
        <end position="133"/>
    </location>
</feature>
<dbReference type="PANTHER" id="PTHR47074">
    <property type="entry name" value="BNAC02G40300D PROTEIN"/>
    <property type="match status" value="1"/>
</dbReference>
<dbReference type="Gramene" id="TuG1812G0300003433.01.T01">
    <property type="protein sequence ID" value="TuG1812G0300003433.01.T01.cds372887"/>
    <property type="gene ID" value="TuG1812G0300003433.01"/>
</dbReference>
<dbReference type="Proteomes" id="UP000015106">
    <property type="component" value="Chromosome 3"/>
</dbReference>
<evidence type="ECO:0000313" key="2">
    <source>
        <dbReference type="EnsemblPlants" id="TuG1812G0300003433.01.T01.cds372887"/>
    </source>
</evidence>
<dbReference type="SUPFAM" id="SSF53098">
    <property type="entry name" value="Ribonuclease H-like"/>
    <property type="match status" value="1"/>
</dbReference>
<reference evidence="2" key="3">
    <citation type="submission" date="2022-06" db="UniProtKB">
        <authorList>
            <consortium name="EnsemblPlants"/>
        </authorList>
    </citation>
    <scope>IDENTIFICATION</scope>
</reference>
<dbReference type="Gene3D" id="3.30.420.10">
    <property type="entry name" value="Ribonuclease H-like superfamily/Ribonuclease H"/>
    <property type="match status" value="1"/>
</dbReference>
<dbReference type="InterPro" id="IPR036397">
    <property type="entry name" value="RNaseH_sf"/>
</dbReference>
<dbReference type="Pfam" id="PF13456">
    <property type="entry name" value="RVT_3"/>
    <property type="match status" value="1"/>
</dbReference>
<dbReference type="InterPro" id="IPR044730">
    <property type="entry name" value="RNase_H-like_dom_plant"/>
</dbReference>
<dbReference type="CDD" id="cd06222">
    <property type="entry name" value="RNase_H_like"/>
    <property type="match status" value="1"/>
</dbReference>
<protein>
    <recommendedName>
        <fullName evidence="1">RNase H type-1 domain-containing protein</fullName>
    </recommendedName>
</protein>
<accession>A0A8R7TY09</accession>
<sequence length="142" mass="15162">MWTKPSSGSYKLNLDAAFYEDGTGAVGVVPRNCSGEAIAGAAERITHALDAMAAESLAMLKGMDLLERLGCSWVTLESDCLKLINACNGDTEIFGPCSATLAEIFARAKHVAGISFQHCKRDANLVAHHLAKHSYESKSSVF</sequence>
<dbReference type="AlphaFoldDB" id="A0A8R7TY09"/>
<dbReference type="InterPro" id="IPR052929">
    <property type="entry name" value="RNase_H-like_EbsB-rel"/>
</dbReference>
<keyword evidence="3" id="KW-1185">Reference proteome</keyword>
<dbReference type="InterPro" id="IPR012337">
    <property type="entry name" value="RNaseH-like_sf"/>
</dbReference>
<dbReference type="InterPro" id="IPR002156">
    <property type="entry name" value="RNaseH_domain"/>
</dbReference>
<evidence type="ECO:0000313" key="3">
    <source>
        <dbReference type="Proteomes" id="UP000015106"/>
    </source>
</evidence>
<organism evidence="2 3">
    <name type="scientific">Triticum urartu</name>
    <name type="common">Red wild einkorn</name>
    <name type="synonym">Crithodium urartu</name>
    <dbReference type="NCBI Taxonomy" id="4572"/>
    <lineage>
        <taxon>Eukaryota</taxon>
        <taxon>Viridiplantae</taxon>
        <taxon>Streptophyta</taxon>
        <taxon>Embryophyta</taxon>
        <taxon>Tracheophyta</taxon>
        <taxon>Spermatophyta</taxon>
        <taxon>Magnoliopsida</taxon>
        <taxon>Liliopsida</taxon>
        <taxon>Poales</taxon>
        <taxon>Poaceae</taxon>
        <taxon>BOP clade</taxon>
        <taxon>Pooideae</taxon>
        <taxon>Triticodae</taxon>
        <taxon>Triticeae</taxon>
        <taxon>Triticinae</taxon>
        <taxon>Triticum</taxon>
    </lineage>
</organism>
<dbReference type="PANTHER" id="PTHR47074:SF11">
    <property type="entry name" value="REVERSE TRANSCRIPTASE-LIKE PROTEIN"/>
    <property type="match status" value="1"/>
</dbReference>
<reference evidence="3" key="1">
    <citation type="journal article" date="2013" name="Nature">
        <title>Draft genome of the wheat A-genome progenitor Triticum urartu.</title>
        <authorList>
            <person name="Ling H.Q."/>
            <person name="Zhao S."/>
            <person name="Liu D."/>
            <person name="Wang J."/>
            <person name="Sun H."/>
            <person name="Zhang C."/>
            <person name="Fan H."/>
            <person name="Li D."/>
            <person name="Dong L."/>
            <person name="Tao Y."/>
            <person name="Gao C."/>
            <person name="Wu H."/>
            <person name="Li Y."/>
            <person name="Cui Y."/>
            <person name="Guo X."/>
            <person name="Zheng S."/>
            <person name="Wang B."/>
            <person name="Yu K."/>
            <person name="Liang Q."/>
            <person name="Yang W."/>
            <person name="Lou X."/>
            <person name="Chen J."/>
            <person name="Feng M."/>
            <person name="Jian J."/>
            <person name="Zhang X."/>
            <person name="Luo G."/>
            <person name="Jiang Y."/>
            <person name="Liu J."/>
            <person name="Wang Z."/>
            <person name="Sha Y."/>
            <person name="Zhang B."/>
            <person name="Wu H."/>
            <person name="Tang D."/>
            <person name="Shen Q."/>
            <person name="Xue P."/>
            <person name="Zou S."/>
            <person name="Wang X."/>
            <person name="Liu X."/>
            <person name="Wang F."/>
            <person name="Yang Y."/>
            <person name="An X."/>
            <person name="Dong Z."/>
            <person name="Zhang K."/>
            <person name="Zhang X."/>
            <person name="Luo M.C."/>
            <person name="Dvorak J."/>
            <person name="Tong Y."/>
            <person name="Wang J."/>
            <person name="Yang H."/>
            <person name="Li Z."/>
            <person name="Wang D."/>
            <person name="Zhang A."/>
            <person name="Wang J."/>
        </authorList>
    </citation>
    <scope>NUCLEOTIDE SEQUENCE</scope>
    <source>
        <strain evidence="3">cv. G1812</strain>
    </source>
</reference>
<proteinExistence type="predicted"/>
<dbReference type="GO" id="GO:0003676">
    <property type="term" value="F:nucleic acid binding"/>
    <property type="evidence" value="ECO:0007669"/>
    <property type="project" value="InterPro"/>
</dbReference>
<dbReference type="GO" id="GO:0004523">
    <property type="term" value="F:RNA-DNA hybrid ribonuclease activity"/>
    <property type="evidence" value="ECO:0007669"/>
    <property type="project" value="InterPro"/>
</dbReference>